<evidence type="ECO:0000256" key="1">
    <source>
        <dbReference type="ARBA" id="ARBA00022679"/>
    </source>
</evidence>
<feature type="binding site" evidence="2">
    <location>
        <begin position="76"/>
        <end position="78"/>
    </location>
    <ligand>
        <name>substrate</name>
    </ligand>
</feature>
<dbReference type="KEGG" id="hba:Hbal_1713"/>
<dbReference type="SUPFAM" id="SSF64005">
    <property type="entry name" value="Undecaprenyl diphosphate synthase"/>
    <property type="match status" value="1"/>
</dbReference>
<dbReference type="PROSITE" id="PS01066">
    <property type="entry name" value="UPP_SYNTHASE"/>
    <property type="match status" value="1"/>
</dbReference>
<feature type="binding site" evidence="2">
    <location>
        <position position="80"/>
    </location>
    <ligand>
        <name>substrate</name>
    </ligand>
</feature>
<keyword evidence="1 2" id="KW-0808">Transferase</keyword>
<dbReference type="AlphaFoldDB" id="C6XJV6"/>
<dbReference type="PANTHER" id="PTHR10291:SF0">
    <property type="entry name" value="DEHYDRODOLICHYL DIPHOSPHATE SYNTHASE 2"/>
    <property type="match status" value="1"/>
</dbReference>
<keyword evidence="2" id="KW-0479">Metal-binding</keyword>
<feature type="active site" description="Proton acceptor" evidence="2">
    <location>
        <position position="79"/>
    </location>
</feature>
<dbReference type="eggNOG" id="COG0020">
    <property type="taxonomic scope" value="Bacteria"/>
</dbReference>
<feature type="binding site" evidence="2">
    <location>
        <begin position="205"/>
        <end position="207"/>
    </location>
    <ligand>
        <name>substrate</name>
    </ligand>
</feature>
<dbReference type="FunFam" id="3.40.1180.10:FF:000001">
    <property type="entry name" value="(2E,6E)-farnesyl-diphosphate-specific ditrans,polycis-undecaprenyl-diphosphate synthase"/>
    <property type="match status" value="1"/>
</dbReference>
<comment type="function">
    <text evidence="2">Catalyzes the condensation of isopentenyl diphosphate (IPP) with allylic pyrophosphates generating different type of terpenoids.</text>
</comment>
<feature type="active site" evidence="2">
    <location>
        <position position="31"/>
    </location>
</feature>
<keyword evidence="4" id="KW-1185">Reference proteome</keyword>
<feature type="binding site" evidence="2">
    <location>
        <position position="199"/>
    </location>
    <ligand>
        <name>substrate</name>
    </ligand>
</feature>
<evidence type="ECO:0000256" key="2">
    <source>
        <dbReference type="HAMAP-Rule" id="MF_01139"/>
    </source>
</evidence>
<proteinExistence type="inferred from homology"/>
<reference evidence="4" key="1">
    <citation type="journal article" date="2011" name="J. Bacteriol.">
        <title>Genome sequences of eight morphologically diverse alphaproteobacteria.</title>
        <authorList>
            <consortium name="US DOE Joint Genome Institute"/>
            <person name="Brown P.J."/>
            <person name="Kysela D.T."/>
            <person name="Buechlein A."/>
            <person name="Hemmerich C."/>
            <person name="Brun Y.V."/>
        </authorList>
    </citation>
    <scope>NUCLEOTIDE SEQUENCE [LARGE SCALE GENOMIC DNA]</scope>
    <source>
        <strain evidence="4">ATCC 49814 / DSM 5838 / IFAM 1418</strain>
    </source>
</reference>
<name>C6XJV6_HIRBI</name>
<evidence type="ECO:0000313" key="3">
    <source>
        <dbReference type="EMBL" id="ACT59401.1"/>
    </source>
</evidence>
<dbReference type="GO" id="GO:0005829">
    <property type="term" value="C:cytosol"/>
    <property type="evidence" value="ECO:0007669"/>
    <property type="project" value="TreeGrafter"/>
</dbReference>
<sequence>MSSIASTTPIAQHSKVGDEGHAPKHVAVIMDGNGRWAQARGLPRIAGHKEGVEALRKTVDACKALAIEHLTVFSFSTENWRRPKAEVDALFALLKLFVKKDLNRLHKEGVRVRIFGSLDGLPADILKLIDECESKTAQNKVFNVNIAFNYGGRAEIVEAAQKIAADVQAGRLSPESIDESIMQQHMWSSDLPDVDLLIRTSGELRISNFLLWGIAYSELMFLDILWPDFGKVDMERAIDVFKNRNRRFGGVEPSKVIES</sequence>
<dbReference type="Proteomes" id="UP000002745">
    <property type="component" value="Chromosome"/>
</dbReference>
<dbReference type="Pfam" id="PF01255">
    <property type="entry name" value="Prenyltransf"/>
    <property type="match status" value="1"/>
</dbReference>
<feature type="binding site" evidence="2">
    <location>
        <position position="44"/>
    </location>
    <ligand>
        <name>substrate</name>
    </ligand>
</feature>
<comment type="cofactor">
    <cofactor evidence="2">
        <name>Mg(2+)</name>
        <dbReference type="ChEBI" id="CHEBI:18420"/>
    </cofactor>
    <text evidence="2">Binds 2 magnesium ions per subunit.</text>
</comment>
<feature type="binding site" evidence="2">
    <location>
        <position position="31"/>
    </location>
    <ligand>
        <name>Mg(2+)</name>
        <dbReference type="ChEBI" id="CHEBI:18420"/>
    </ligand>
</feature>
<dbReference type="RefSeq" id="WP_015827551.1">
    <property type="nucleotide sequence ID" value="NC_012982.1"/>
</dbReference>
<dbReference type="EC" id="2.5.1.-" evidence="2"/>
<dbReference type="InterPro" id="IPR018520">
    <property type="entry name" value="UPP_synth-like_CS"/>
</dbReference>
<dbReference type="STRING" id="582402.Hbal_1713"/>
<feature type="binding site" evidence="2">
    <location>
        <position position="218"/>
    </location>
    <ligand>
        <name>Mg(2+)</name>
        <dbReference type="ChEBI" id="CHEBI:18420"/>
    </ligand>
</feature>
<dbReference type="NCBIfam" id="TIGR00055">
    <property type="entry name" value="uppS"/>
    <property type="match status" value="1"/>
</dbReference>
<dbReference type="NCBIfam" id="NF011405">
    <property type="entry name" value="PRK14830.1"/>
    <property type="match status" value="1"/>
</dbReference>
<organism evidence="3 4">
    <name type="scientific">Hirschia baltica (strain ATCC 49814 / DSM 5838 / IFAM 1418)</name>
    <dbReference type="NCBI Taxonomy" id="582402"/>
    <lineage>
        <taxon>Bacteria</taxon>
        <taxon>Pseudomonadati</taxon>
        <taxon>Pseudomonadota</taxon>
        <taxon>Alphaproteobacteria</taxon>
        <taxon>Hyphomonadales</taxon>
        <taxon>Hyphomonadaceae</taxon>
        <taxon>Hirschia</taxon>
    </lineage>
</organism>
<feature type="binding site" evidence="2">
    <location>
        <position position="48"/>
    </location>
    <ligand>
        <name>substrate</name>
    </ligand>
</feature>
<dbReference type="EMBL" id="CP001678">
    <property type="protein sequence ID" value="ACT59401.1"/>
    <property type="molecule type" value="Genomic_DNA"/>
</dbReference>
<dbReference type="GO" id="GO:0000287">
    <property type="term" value="F:magnesium ion binding"/>
    <property type="evidence" value="ECO:0007669"/>
    <property type="project" value="UniProtKB-UniRule"/>
</dbReference>
<protein>
    <recommendedName>
        <fullName evidence="2">Isoprenyl transferase</fullName>
        <ecNumber evidence="2">2.5.1.-</ecNumber>
    </recommendedName>
</protein>
<feature type="binding site" evidence="2">
    <location>
        <position position="82"/>
    </location>
    <ligand>
        <name>substrate</name>
    </ligand>
</feature>
<dbReference type="OrthoDB" id="4191603at2"/>
<feature type="binding site" evidence="2">
    <location>
        <position position="36"/>
    </location>
    <ligand>
        <name>substrate</name>
    </ligand>
</feature>
<dbReference type="HAMAP" id="MF_01139">
    <property type="entry name" value="ISPT"/>
    <property type="match status" value="1"/>
</dbReference>
<dbReference type="HOGENOM" id="CLU_038505_1_1_5"/>
<dbReference type="GO" id="GO:0008834">
    <property type="term" value="F:ditrans,polycis-undecaprenyl-diphosphate synthase [(2E,6E)-farnesyl-diphosphate specific] activity"/>
    <property type="evidence" value="ECO:0007669"/>
    <property type="project" value="TreeGrafter"/>
</dbReference>
<dbReference type="InterPro" id="IPR036424">
    <property type="entry name" value="UPP_synth-like_sf"/>
</dbReference>
<dbReference type="CDD" id="cd00475">
    <property type="entry name" value="Cis_IPPS"/>
    <property type="match status" value="1"/>
</dbReference>
<dbReference type="PANTHER" id="PTHR10291">
    <property type="entry name" value="DEHYDRODOLICHYL DIPHOSPHATE SYNTHASE FAMILY MEMBER"/>
    <property type="match status" value="1"/>
</dbReference>
<evidence type="ECO:0000313" key="4">
    <source>
        <dbReference type="Proteomes" id="UP000002745"/>
    </source>
</evidence>
<feature type="binding site" evidence="2">
    <location>
        <begin position="32"/>
        <end position="35"/>
    </location>
    <ligand>
        <name>substrate</name>
    </ligand>
</feature>
<comment type="subunit">
    <text evidence="2">Homodimer.</text>
</comment>
<accession>C6XJV6</accession>
<comment type="similarity">
    <text evidence="2">Belongs to the UPP synthase family.</text>
</comment>
<keyword evidence="2" id="KW-0460">Magnesium</keyword>
<dbReference type="InterPro" id="IPR001441">
    <property type="entry name" value="UPP_synth-like"/>
</dbReference>
<dbReference type="Gene3D" id="3.40.1180.10">
    <property type="entry name" value="Decaprenyl diphosphate synthase-like"/>
    <property type="match status" value="1"/>
</dbReference>
<gene>
    <name evidence="3" type="ordered locus">Hbal_1713</name>
</gene>
<dbReference type="GO" id="GO:0016094">
    <property type="term" value="P:polyprenol biosynthetic process"/>
    <property type="evidence" value="ECO:0007669"/>
    <property type="project" value="TreeGrafter"/>
</dbReference>